<protein>
    <recommendedName>
        <fullName evidence="5">DC1 domain-containing protein</fullName>
    </recommendedName>
</protein>
<feature type="domain" description="DC1" evidence="5">
    <location>
        <begin position="73"/>
        <end position="121"/>
    </location>
</feature>
<keyword evidence="2" id="KW-0677">Repeat</keyword>
<dbReference type="InterPro" id="IPR004146">
    <property type="entry name" value="DC1"/>
</dbReference>
<evidence type="ECO:0000256" key="4">
    <source>
        <dbReference type="ARBA" id="ARBA00022833"/>
    </source>
</evidence>
<evidence type="ECO:0000313" key="6">
    <source>
        <dbReference type="EMBL" id="MBA0764719.1"/>
    </source>
</evidence>
<dbReference type="Pfam" id="PF03107">
    <property type="entry name" value="C1_2"/>
    <property type="match status" value="3"/>
</dbReference>
<feature type="domain" description="DC1" evidence="5">
    <location>
        <begin position="135"/>
        <end position="179"/>
    </location>
</feature>
<dbReference type="AlphaFoldDB" id="A0A7J9DVF7"/>
<evidence type="ECO:0000259" key="5">
    <source>
        <dbReference type="Pfam" id="PF03107"/>
    </source>
</evidence>
<dbReference type="Proteomes" id="UP000593568">
    <property type="component" value="Unassembled WGS sequence"/>
</dbReference>
<evidence type="ECO:0000256" key="3">
    <source>
        <dbReference type="ARBA" id="ARBA00022771"/>
    </source>
</evidence>
<keyword evidence="1" id="KW-0479">Metal-binding</keyword>
<dbReference type="InterPro" id="IPR046349">
    <property type="entry name" value="C1-like_sf"/>
</dbReference>
<dbReference type="Gene3D" id="3.30.60.90">
    <property type="match status" value="1"/>
</dbReference>
<sequence>MRDVSCCNDYILIAAAAAPHLSESCKERDGNSTFQCLGCEKPVEGWSYGCSQCEFYLRKGCAELELAPQIQHPFHPKHPLTLLPKSPYPSVCDLCGKEFEGFVYNCYDYCTYTFNLHKECAELELAPQIQHPLRPKHTLTLFPESPYGGANCCNLCGKKFQGFAYNCGACQFDLDINCALLQSSIAANFPNSLHPHPLFFIQNHNREVELDCSWCQKPISGPFYHCSDCTYPFKLHKECAELPLEIQHPFHPKHPLTLFPESLYPWDKN</sequence>
<proteinExistence type="predicted"/>
<dbReference type="InterPro" id="IPR043145">
    <property type="entry name" value="Znf_ZZ_sf"/>
</dbReference>
<gene>
    <name evidence="6" type="ORF">Gotri_014017</name>
</gene>
<dbReference type="PANTHER" id="PTHR46288">
    <property type="entry name" value="PHORBOL-ESTER/DAG-TYPE DOMAIN-CONTAINING PROTEIN"/>
    <property type="match status" value="1"/>
</dbReference>
<keyword evidence="4" id="KW-0862">Zinc</keyword>
<evidence type="ECO:0000256" key="2">
    <source>
        <dbReference type="ARBA" id="ARBA00022737"/>
    </source>
</evidence>
<evidence type="ECO:0000256" key="1">
    <source>
        <dbReference type="ARBA" id="ARBA00022723"/>
    </source>
</evidence>
<reference evidence="6 7" key="1">
    <citation type="journal article" date="2019" name="Genome Biol. Evol.">
        <title>Insights into the evolution of the New World diploid cottons (Gossypium, subgenus Houzingenia) based on genome sequencing.</title>
        <authorList>
            <person name="Grover C.E."/>
            <person name="Arick M.A. 2nd"/>
            <person name="Thrash A."/>
            <person name="Conover J.L."/>
            <person name="Sanders W.S."/>
            <person name="Peterson D.G."/>
            <person name="Frelichowski J.E."/>
            <person name="Scheffler J.A."/>
            <person name="Scheffler B.E."/>
            <person name="Wendel J.F."/>
        </authorList>
    </citation>
    <scope>NUCLEOTIDE SEQUENCE [LARGE SCALE GENOMIC DNA]</scope>
    <source>
        <strain evidence="6">8</strain>
        <tissue evidence="6">Leaf</tissue>
    </source>
</reference>
<name>A0A7J9DVF7_9ROSI</name>
<feature type="domain" description="DC1" evidence="5">
    <location>
        <begin position="193"/>
        <end position="240"/>
    </location>
</feature>
<dbReference type="EMBL" id="JABEZW010000005">
    <property type="protein sequence ID" value="MBA0764719.1"/>
    <property type="molecule type" value="Genomic_DNA"/>
</dbReference>
<comment type="caution">
    <text evidence="6">The sequence shown here is derived from an EMBL/GenBank/DDBJ whole genome shotgun (WGS) entry which is preliminary data.</text>
</comment>
<accession>A0A7J9DVF7</accession>
<organism evidence="6 7">
    <name type="scientific">Gossypium trilobum</name>
    <dbReference type="NCBI Taxonomy" id="34281"/>
    <lineage>
        <taxon>Eukaryota</taxon>
        <taxon>Viridiplantae</taxon>
        <taxon>Streptophyta</taxon>
        <taxon>Embryophyta</taxon>
        <taxon>Tracheophyta</taxon>
        <taxon>Spermatophyta</taxon>
        <taxon>Magnoliopsida</taxon>
        <taxon>eudicotyledons</taxon>
        <taxon>Gunneridae</taxon>
        <taxon>Pentapetalae</taxon>
        <taxon>rosids</taxon>
        <taxon>malvids</taxon>
        <taxon>Malvales</taxon>
        <taxon>Malvaceae</taxon>
        <taxon>Malvoideae</taxon>
        <taxon>Gossypium</taxon>
    </lineage>
</organism>
<keyword evidence="3" id="KW-0863">Zinc-finger</keyword>
<dbReference type="SUPFAM" id="SSF57889">
    <property type="entry name" value="Cysteine-rich domain"/>
    <property type="match status" value="4"/>
</dbReference>
<dbReference type="GO" id="GO:0008270">
    <property type="term" value="F:zinc ion binding"/>
    <property type="evidence" value="ECO:0007669"/>
    <property type="project" value="UniProtKB-KW"/>
</dbReference>
<keyword evidence="7" id="KW-1185">Reference proteome</keyword>
<evidence type="ECO:0000313" key="7">
    <source>
        <dbReference type="Proteomes" id="UP000593568"/>
    </source>
</evidence>
<dbReference type="PANTHER" id="PTHR46288:SF27">
    <property type="entry name" value="CYSTEINE_HISTIDINE-RICH C1 DOMAIN FAMILY PROTEIN"/>
    <property type="match status" value="1"/>
</dbReference>
<feature type="non-terminal residue" evidence="6">
    <location>
        <position position="1"/>
    </location>
</feature>